<dbReference type="Proteomes" id="UP001596105">
    <property type="component" value="Unassembled WGS sequence"/>
</dbReference>
<accession>A0ABW0LSG8</accession>
<gene>
    <name evidence="1" type="ORF">ACFPPD_05850</name>
</gene>
<dbReference type="InterPro" id="IPR019587">
    <property type="entry name" value="Polyketide_cyclase/dehydratase"/>
</dbReference>
<dbReference type="RefSeq" id="WP_209750226.1">
    <property type="nucleotide sequence ID" value="NZ_JBHSMH010000008.1"/>
</dbReference>
<protein>
    <submittedName>
        <fullName evidence="1">SRPBCC family protein</fullName>
    </submittedName>
</protein>
<dbReference type="Pfam" id="PF10604">
    <property type="entry name" value="Polyketide_cyc2"/>
    <property type="match status" value="1"/>
</dbReference>
<dbReference type="SUPFAM" id="SSF55961">
    <property type="entry name" value="Bet v1-like"/>
    <property type="match status" value="1"/>
</dbReference>
<keyword evidence="2" id="KW-1185">Reference proteome</keyword>
<proteinExistence type="predicted"/>
<evidence type="ECO:0000313" key="1">
    <source>
        <dbReference type="EMBL" id="MFC5468236.1"/>
    </source>
</evidence>
<sequence length="146" mass="15787">MWKFEHAVTTKAKAATIWSLYSDIPTWVLWDSGKERVSLDGPFAVGAHGLMQPKGKSPLAFEITEIVPLKGFTDVTDLPDAGVQVRFVHVLEPVAEGTRITHVVTIEGPGADVVGPQMIQHFTKGVPHTIESLAALALEREGQHAG</sequence>
<dbReference type="Gene3D" id="3.30.530.20">
    <property type="match status" value="1"/>
</dbReference>
<comment type="caution">
    <text evidence="1">The sequence shown here is derived from an EMBL/GenBank/DDBJ whole genome shotgun (WGS) entry which is preliminary data.</text>
</comment>
<dbReference type="InterPro" id="IPR023393">
    <property type="entry name" value="START-like_dom_sf"/>
</dbReference>
<reference evidence="2" key="1">
    <citation type="journal article" date="2019" name="Int. J. Syst. Evol. Microbiol.">
        <title>The Global Catalogue of Microorganisms (GCM) 10K type strain sequencing project: providing services to taxonomists for standard genome sequencing and annotation.</title>
        <authorList>
            <consortium name="The Broad Institute Genomics Platform"/>
            <consortium name="The Broad Institute Genome Sequencing Center for Infectious Disease"/>
            <person name="Wu L."/>
            <person name="Ma J."/>
        </authorList>
    </citation>
    <scope>NUCLEOTIDE SEQUENCE [LARGE SCALE GENOMIC DNA]</scope>
    <source>
        <strain evidence="2">CCUG 57113</strain>
    </source>
</reference>
<dbReference type="EMBL" id="JBHSMH010000008">
    <property type="protein sequence ID" value="MFC5468236.1"/>
    <property type="molecule type" value="Genomic_DNA"/>
</dbReference>
<evidence type="ECO:0000313" key="2">
    <source>
        <dbReference type="Proteomes" id="UP001596105"/>
    </source>
</evidence>
<name>A0ABW0LSG8_9BACL</name>
<organism evidence="1 2">
    <name type="scientific">Cohnella suwonensis</name>
    <dbReference type="NCBI Taxonomy" id="696072"/>
    <lineage>
        <taxon>Bacteria</taxon>
        <taxon>Bacillati</taxon>
        <taxon>Bacillota</taxon>
        <taxon>Bacilli</taxon>
        <taxon>Bacillales</taxon>
        <taxon>Paenibacillaceae</taxon>
        <taxon>Cohnella</taxon>
    </lineage>
</organism>